<feature type="compositionally biased region" description="Basic and acidic residues" evidence="4">
    <location>
        <begin position="1061"/>
        <end position="1072"/>
    </location>
</feature>
<evidence type="ECO:0000256" key="3">
    <source>
        <dbReference type="RuleBase" id="RU361214"/>
    </source>
</evidence>
<sequence length="1072" mass="113547">MHLRRFCPGRGDKIRRRLSSGGVLTIRSHDVCGTSDCAALHYTFYLCQCLRSSSSFTLARRGSDMSNDIQKADQIAFHFYTKLFYVVNQARATAEPRTQGKIDKWFNLETQDSDLFTREAREPYKNISQAPPPGPPPLEIQVVLTVPELAHNQVLVYLTPDSSRARIEPTPKLIVLETYTLTFAPHTVEPASIDVALPTIYKHGIPLFRSLFSLLRVLPAWKLYKRLKRRIGGGGRNSSSRHLGIELRVRPTRETARPSDILTFDVPPSPSLSTPFATQTHVFSKVPHPLGTLALTVRYLSTPEFQLEELESVLSSRFISQDLDAGEGFVPTLTKNHQRDSSIASLSSTTNTNTNTRSPPKNIIARSVSTGPGDGVNVAERFILPARTASNPGASVPVHVQLQPARQTASGDFVGYGAATGGMAQSPSSGLAMSRIRKESMGSSASGSFRDSPSYNPNPSASSLSSSPSTGPMAIRRPNLNTVHPFKSNTVLSSSTANSSSSPSLSIRQGPLAGSPLSNAGLALAASAHGHSRSTSVSSTTAATATAGAPSSYTSNTRHPPSPIGIGFARPIPPANAPPGPSSSSFSDKRPGTSGSTGSGGSALDDRLGDGVAIPRRKRYSSSFGHRYASSVGSQGGGVEGGTGGSGPNGSSGRGTPLNAFNMSTGSTGSNPHQPGPGGLGIEGMGGSGGERDSTLAASFLSTNTNTDDDDISGFVQDIDARKPLSGRWKEREDLDRRRVGRLSDASSASPERRRLGIGLPGQAHDREKSDPPVRQPLAMGGRYAPSAAPPSPTASGPSSRFSTATGSSSHSSTTVMPGSTATVVGVPVRDAVDVTTSTSPPELSMSPARGPMLTSHVEVEERLRKMNETFIKSLEGVGSNEVRRMERDRKREREREKDRERLLRERERDTISRRSSGEGEGPSPAQAESSSRPHSTPREARESGCTGIAPTSRGLSFRPLASPAVTSPTSPVTSGGAGEDYAHRRGGLRDDGGGDNGGPGRWVPYSLGMGLRRGYGDGGSDSRESNSGSASMLSQGGSTHGEGQGSEEVLGRMDIMYEGPRSREAAYRDRR</sequence>
<feature type="compositionally biased region" description="Polar residues" evidence="4">
    <location>
        <begin position="965"/>
        <end position="974"/>
    </location>
</feature>
<dbReference type="GO" id="GO:0000407">
    <property type="term" value="C:phagophore assembly site"/>
    <property type="evidence" value="ECO:0007669"/>
    <property type="project" value="TreeGrafter"/>
</dbReference>
<keyword evidence="7" id="KW-1185">Reference proteome</keyword>
<dbReference type="AlphaFoldDB" id="A0A8H5AZU4"/>
<feature type="region of interest" description="Disordered" evidence="4">
    <location>
        <begin position="336"/>
        <end position="369"/>
    </location>
</feature>
<evidence type="ECO:0000259" key="5">
    <source>
        <dbReference type="Pfam" id="PF10033"/>
    </source>
</evidence>
<dbReference type="GO" id="GO:0034497">
    <property type="term" value="P:protein localization to phagophore assembly site"/>
    <property type="evidence" value="ECO:0007669"/>
    <property type="project" value="TreeGrafter"/>
</dbReference>
<evidence type="ECO:0000256" key="4">
    <source>
        <dbReference type="SAM" id="MobiDB-lite"/>
    </source>
</evidence>
<dbReference type="GO" id="GO:0005829">
    <property type="term" value="C:cytosol"/>
    <property type="evidence" value="ECO:0007669"/>
    <property type="project" value="TreeGrafter"/>
</dbReference>
<feature type="compositionally biased region" description="Polar residues" evidence="4">
    <location>
        <begin position="1026"/>
        <end position="1038"/>
    </location>
</feature>
<dbReference type="PANTHER" id="PTHR13430:SF4">
    <property type="entry name" value="AUTOPHAGY-RELATED PROTEIN 13"/>
    <property type="match status" value="1"/>
</dbReference>
<evidence type="ECO:0000313" key="6">
    <source>
        <dbReference type="EMBL" id="KAF5313666.1"/>
    </source>
</evidence>
<proteinExistence type="inferred from homology"/>
<dbReference type="GO" id="GO:0034727">
    <property type="term" value="P:piecemeal microautophagy of the nucleus"/>
    <property type="evidence" value="ECO:0007669"/>
    <property type="project" value="TreeGrafter"/>
</dbReference>
<dbReference type="GO" id="GO:0000423">
    <property type="term" value="P:mitophagy"/>
    <property type="evidence" value="ECO:0007669"/>
    <property type="project" value="TreeGrafter"/>
</dbReference>
<feature type="compositionally biased region" description="Polar residues" evidence="4">
    <location>
        <begin position="441"/>
        <end position="451"/>
    </location>
</feature>
<dbReference type="Gene3D" id="3.30.900.10">
    <property type="entry name" value="HORMA domain"/>
    <property type="match status" value="1"/>
</dbReference>
<gene>
    <name evidence="6" type="ORF">D9611_010201</name>
</gene>
<feature type="region of interest" description="Disordered" evidence="4">
    <location>
        <begin position="421"/>
        <end position="512"/>
    </location>
</feature>
<evidence type="ECO:0000256" key="2">
    <source>
        <dbReference type="ARBA" id="ARBA00023006"/>
    </source>
</evidence>
<dbReference type="EMBL" id="JAACJK010000223">
    <property type="protein sequence ID" value="KAF5313666.1"/>
    <property type="molecule type" value="Genomic_DNA"/>
</dbReference>
<dbReference type="PANTHER" id="PTHR13430">
    <property type="match status" value="1"/>
</dbReference>
<protein>
    <recommendedName>
        <fullName evidence="3">Autophagy-related protein 13</fullName>
    </recommendedName>
</protein>
<feature type="compositionally biased region" description="Low complexity" evidence="4">
    <location>
        <begin position="532"/>
        <end position="555"/>
    </location>
</feature>
<feature type="compositionally biased region" description="Low complexity" evidence="4">
    <location>
        <begin position="822"/>
        <end position="836"/>
    </location>
</feature>
<dbReference type="InterPro" id="IPR018731">
    <property type="entry name" value="Atg13_N"/>
</dbReference>
<dbReference type="OrthoDB" id="70161at2759"/>
<feature type="compositionally biased region" description="Low complexity" evidence="4">
    <location>
        <begin position="452"/>
        <end position="469"/>
    </location>
</feature>
<dbReference type="Proteomes" id="UP000541558">
    <property type="component" value="Unassembled WGS sequence"/>
</dbReference>
<dbReference type="Pfam" id="PF10033">
    <property type="entry name" value="ATG13"/>
    <property type="match status" value="1"/>
</dbReference>
<feature type="compositionally biased region" description="Basic and acidic residues" evidence="4">
    <location>
        <begin position="981"/>
        <end position="993"/>
    </location>
</feature>
<dbReference type="GO" id="GO:1990316">
    <property type="term" value="C:Atg1/ULK1 kinase complex"/>
    <property type="evidence" value="ECO:0007669"/>
    <property type="project" value="InterPro"/>
</dbReference>
<feature type="compositionally biased region" description="Gly residues" evidence="4">
    <location>
        <begin position="634"/>
        <end position="653"/>
    </location>
</feature>
<evidence type="ECO:0000256" key="1">
    <source>
        <dbReference type="ARBA" id="ARBA00005246"/>
    </source>
</evidence>
<organism evidence="6 7">
    <name type="scientific">Ephemerocybe angulata</name>
    <dbReference type="NCBI Taxonomy" id="980116"/>
    <lineage>
        <taxon>Eukaryota</taxon>
        <taxon>Fungi</taxon>
        <taxon>Dikarya</taxon>
        <taxon>Basidiomycota</taxon>
        <taxon>Agaricomycotina</taxon>
        <taxon>Agaricomycetes</taxon>
        <taxon>Agaricomycetidae</taxon>
        <taxon>Agaricales</taxon>
        <taxon>Agaricineae</taxon>
        <taxon>Psathyrellaceae</taxon>
        <taxon>Ephemerocybe</taxon>
    </lineage>
</organism>
<accession>A0A8H5AZU4</accession>
<reference evidence="6 7" key="1">
    <citation type="journal article" date="2020" name="ISME J.">
        <title>Uncovering the hidden diversity of litter-decomposition mechanisms in mushroom-forming fungi.</title>
        <authorList>
            <person name="Floudas D."/>
            <person name="Bentzer J."/>
            <person name="Ahren D."/>
            <person name="Johansson T."/>
            <person name="Persson P."/>
            <person name="Tunlid A."/>
        </authorList>
    </citation>
    <scope>NUCLEOTIDE SEQUENCE [LARGE SCALE GENOMIC DNA]</scope>
    <source>
        <strain evidence="6 7">CBS 175.51</strain>
    </source>
</reference>
<feature type="compositionally biased region" description="Low complexity" evidence="4">
    <location>
        <begin position="582"/>
        <end position="594"/>
    </location>
</feature>
<feature type="compositionally biased region" description="Gly residues" evidence="4">
    <location>
        <begin position="676"/>
        <end position="689"/>
    </location>
</feature>
<dbReference type="InterPro" id="IPR040182">
    <property type="entry name" value="ATG13"/>
</dbReference>
<feature type="region of interest" description="Disordered" evidence="4">
    <location>
        <begin position="532"/>
        <end position="854"/>
    </location>
</feature>
<feature type="compositionally biased region" description="Low complexity" evidence="4">
    <location>
        <begin position="341"/>
        <end position="358"/>
    </location>
</feature>
<feature type="compositionally biased region" description="Basic and acidic residues" evidence="4">
    <location>
        <begin position="719"/>
        <end position="738"/>
    </location>
</feature>
<feature type="compositionally biased region" description="Low complexity" evidence="4">
    <location>
        <begin position="488"/>
        <end position="512"/>
    </location>
</feature>
<feature type="compositionally biased region" description="Pro residues" evidence="4">
    <location>
        <begin position="571"/>
        <end position="581"/>
    </location>
</feature>
<feature type="region of interest" description="Disordered" evidence="4">
    <location>
        <begin position="876"/>
        <end position="1072"/>
    </location>
</feature>
<evidence type="ECO:0000313" key="7">
    <source>
        <dbReference type="Proteomes" id="UP000541558"/>
    </source>
</evidence>
<feature type="compositionally biased region" description="Polar residues" evidence="4">
    <location>
        <begin position="659"/>
        <end position="673"/>
    </location>
</feature>
<feature type="domain" description="Autophagy-related protein 13 N-terminal" evidence="5">
    <location>
        <begin position="78"/>
        <end position="305"/>
    </location>
</feature>
<comment type="caution">
    <text evidence="6">The sequence shown here is derived from an EMBL/GenBank/DDBJ whole genome shotgun (WGS) entry which is preliminary data.</text>
</comment>
<comment type="similarity">
    <text evidence="1 3">Belongs to the ATG13 family. Fungi subfamily.</text>
</comment>
<name>A0A8H5AZU4_9AGAR</name>
<dbReference type="InterPro" id="IPR036570">
    <property type="entry name" value="HORMA_dom_sf"/>
</dbReference>
<keyword evidence="2 3" id="KW-0072">Autophagy</keyword>
<feature type="compositionally biased region" description="Low complexity" evidence="4">
    <location>
        <begin position="794"/>
        <end position="815"/>
    </location>
</feature>
<feature type="compositionally biased region" description="Basic and acidic residues" evidence="4">
    <location>
        <begin position="882"/>
        <end position="918"/>
    </location>
</feature>